<dbReference type="SUPFAM" id="SSF53706">
    <property type="entry name" value="Formate dehydrogenase/DMSO reductase, domains 1-3"/>
    <property type="match status" value="1"/>
</dbReference>
<dbReference type="SUPFAM" id="SSF50692">
    <property type="entry name" value="ADC-like"/>
    <property type="match status" value="1"/>
</dbReference>
<evidence type="ECO:0000256" key="14">
    <source>
        <dbReference type="ARBA" id="ARBA00023075"/>
    </source>
</evidence>
<name>A0A8J6MZU2_9DELT</name>
<proteinExistence type="inferred from homology"/>
<dbReference type="PROSITE" id="PS00641">
    <property type="entry name" value="COMPLEX1_75K_1"/>
    <property type="match status" value="1"/>
</dbReference>
<dbReference type="PROSITE" id="PS00198">
    <property type="entry name" value="4FE4S_FER_1"/>
    <property type="match status" value="1"/>
</dbReference>
<evidence type="ECO:0000256" key="6">
    <source>
        <dbReference type="ARBA" id="ARBA00022714"/>
    </source>
</evidence>
<dbReference type="InterPro" id="IPR036010">
    <property type="entry name" value="2Fe-2S_ferredoxin-like_sf"/>
</dbReference>
<comment type="caution">
    <text evidence="21">The sequence shown here is derived from an EMBL/GenBank/DDBJ whole genome shotgun (WGS) entry which is preliminary data.</text>
</comment>
<dbReference type="SUPFAM" id="SSF54292">
    <property type="entry name" value="2Fe-2S ferredoxin-like"/>
    <property type="match status" value="1"/>
</dbReference>
<evidence type="ECO:0000256" key="8">
    <source>
        <dbReference type="ARBA" id="ARBA00022723"/>
    </source>
</evidence>
<dbReference type="CDD" id="cd00207">
    <property type="entry name" value="fer2"/>
    <property type="match status" value="1"/>
</dbReference>
<comment type="cofactor">
    <cofactor evidence="16">
        <name>[2Fe-2S] cluster</name>
        <dbReference type="ChEBI" id="CHEBI:190135"/>
    </cofactor>
</comment>
<organism evidence="21 22">
    <name type="scientific">Candidatus Desulfacyla euxinica</name>
    <dbReference type="NCBI Taxonomy" id="2841693"/>
    <lineage>
        <taxon>Bacteria</taxon>
        <taxon>Deltaproteobacteria</taxon>
        <taxon>Candidatus Desulfacyla</taxon>
    </lineage>
</organism>
<dbReference type="EMBL" id="JACNJD010000177">
    <property type="protein sequence ID" value="MBC8176958.1"/>
    <property type="molecule type" value="Genomic_DNA"/>
</dbReference>
<evidence type="ECO:0000256" key="5">
    <source>
        <dbReference type="ARBA" id="ARBA00022485"/>
    </source>
</evidence>
<dbReference type="GO" id="GO:0042773">
    <property type="term" value="P:ATP synthesis coupled electron transport"/>
    <property type="evidence" value="ECO:0007669"/>
    <property type="project" value="InterPro"/>
</dbReference>
<evidence type="ECO:0000259" key="17">
    <source>
        <dbReference type="PROSITE" id="PS51085"/>
    </source>
</evidence>
<keyword evidence="12" id="KW-0411">Iron-sulfur</keyword>
<keyword evidence="13" id="KW-0520">NAD</keyword>
<dbReference type="SMART" id="SM00929">
    <property type="entry name" value="NADH-G_4Fe-4S_3"/>
    <property type="match status" value="1"/>
</dbReference>
<dbReference type="PROSITE" id="PS00490">
    <property type="entry name" value="MOLYBDOPTERIN_PROK_2"/>
    <property type="match status" value="1"/>
</dbReference>
<dbReference type="GO" id="GO:0008137">
    <property type="term" value="F:NADH dehydrogenase (ubiquinone) activity"/>
    <property type="evidence" value="ECO:0007669"/>
    <property type="project" value="InterPro"/>
</dbReference>
<evidence type="ECO:0000256" key="1">
    <source>
        <dbReference type="ARBA" id="ARBA00001966"/>
    </source>
</evidence>
<evidence type="ECO:0000256" key="15">
    <source>
        <dbReference type="ARBA" id="ARBA00023136"/>
    </source>
</evidence>
<feature type="domain" description="4Fe-4S His(Cys)3-ligated-type" evidence="20">
    <location>
        <begin position="80"/>
        <end position="119"/>
    </location>
</feature>
<evidence type="ECO:0000256" key="10">
    <source>
        <dbReference type="ARBA" id="ARBA00022967"/>
    </source>
</evidence>
<evidence type="ECO:0000256" key="3">
    <source>
        <dbReference type="ARBA" id="ARBA00004370"/>
    </source>
</evidence>
<evidence type="ECO:0000313" key="21">
    <source>
        <dbReference type="EMBL" id="MBC8176958.1"/>
    </source>
</evidence>
<feature type="domain" description="2Fe-2S ferredoxin-type" evidence="17">
    <location>
        <begin position="2"/>
        <end position="80"/>
    </location>
</feature>
<dbReference type="GO" id="GO:0048038">
    <property type="term" value="F:quinone binding"/>
    <property type="evidence" value="ECO:0007669"/>
    <property type="project" value="UniProtKB-KW"/>
</dbReference>
<dbReference type="Pfam" id="PF04879">
    <property type="entry name" value="Molybdop_Fe4S4"/>
    <property type="match status" value="1"/>
</dbReference>
<dbReference type="GO" id="GO:0051539">
    <property type="term" value="F:4 iron, 4 sulfur cluster binding"/>
    <property type="evidence" value="ECO:0007669"/>
    <property type="project" value="UniProtKB-KW"/>
</dbReference>
<dbReference type="Pfam" id="PF01568">
    <property type="entry name" value="Molydop_binding"/>
    <property type="match status" value="1"/>
</dbReference>
<dbReference type="FunFam" id="3.10.20.740:FF:000004">
    <property type="entry name" value="NADH-quinone oxidoreductase"/>
    <property type="match status" value="1"/>
</dbReference>
<dbReference type="InterPro" id="IPR006963">
    <property type="entry name" value="Mopterin_OxRdtase_4Fe-4S_dom"/>
</dbReference>
<dbReference type="InterPro" id="IPR027467">
    <property type="entry name" value="MopterinOxRdtase_cofactor_BS"/>
</dbReference>
<feature type="domain" description="4Fe-4S Mo/W bis-MGD-type" evidence="19">
    <location>
        <begin position="218"/>
        <end position="275"/>
    </location>
</feature>
<accession>A0A8J6MZU2</accession>
<sequence>MDEISMAINGIRVSCPPGITILEAAEQNGIKIPKLCYHPDLKPFGACRLCLIEEEKNGRVMASCVTPVAAKMEVLTDSPRVIRHRKNIVRLMMAEHPESCVVCSKGNRCQLRGIAAEMGLGETGLYPIPNYKSIEQANPFIVRDLSKCILCGKCIRADHELVVAGAIDYNLRGFKSRPATLYDLPLEGSNCTFCGTCVSICPTGALSPKTTGYVGTPEKETLTSCGFCGVGCSILMGVADDRAVEINPSGLNGSVNGATLCVRGHFAHDFLNSKERLTQPMIRGESDLKTVSWDEALDRVASRLLAIKKDYGPQSIGFFGSSKCTNEENYLFQKMARVLFGTNNLDNGGSMAGRPALQIIDEKTDGRSRINPLANLEKAEVICVLGADPCQSAPVLSYYLKRAAKRGVPLIGIDPRKTDLFPFSTLWLAISPDKDYELINCLAAMVWKKFAHDSNFIERFTEEFNLYTEALSSFNPERLCLASGLDMKSLAYAADLVKGKKISFVVGHGITQQKHGARSMEAILNLSLMTGSLGCESGGLYVITKENNQVGAWDMGTVPDALPGRIPLGDGSGRGEWERAWDVKISPDQGLNVVRMLEEAEKGNLKALYIMGENPLRSLPQHERVEAALKHLDLLVVQDILDTETTRIADVVLPGAAFSEKGGSFTNMEGRIVCFTQVVPPPRDGKPDWEILDLLGLKMGYPKAYRSLERIRAEMVRLIPMYAGLQETPGDAWTWIRRTETEKTLRFSPLQTTDQGPMDDDYPLTAILGSQRFHLGGGTRTGISKRIKDFGLKGEVSLSSKDGARLHVKSGDTVHIQSREGALIREARIDEDLNEGQIFVPTAFHKNDAMNLVGLSVLGSESSQGLKTCQVRVEKLEGSK</sequence>
<dbReference type="InterPro" id="IPR001041">
    <property type="entry name" value="2Fe-2S_ferredoxin-type"/>
</dbReference>
<dbReference type="InterPro" id="IPR006657">
    <property type="entry name" value="MoPterin_dinucl-bd_dom"/>
</dbReference>
<evidence type="ECO:0000256" key="12">
    <source>
        <dbReference type="ARBA" id="ARBA00023014"/>
    </source>
</evidence>
<dbReference type="SUPFAM" id="SSF54862">
    <property type="entry name" value="4Fe-4S ferredoxins"/>
    <property type="match status" value="1"/>
</dbReference>
<dbReference type="Pfam" id="PF13510">
    <property type="entry name" value="Fer2_4"/>
    <property type="match status" value="1"/>
</dbReference>
<dbReference type="Pfam" id="PF12838">
    <property type="entry name" value="Fer4_7"/>
    <property type="match status" value="1"/>
</dbReference>
<keyword evidence="14" id="KW-0830">Ubiquinone</keyword>
<evidence type="ECO:0000256" key="13">
    <source>
        <dbReference type="ARBA" id="ARBA00023027"/>
    </source>
</evidence>
<dbReference type="InterPro" id="IPR000283">
    <property type="entry name" value="NADH_UbQ_OxRdtase_75kDa_su_CS"/>
</dbReference>
<comment type="subcellular location">
    <subcellularLocation>
        <location evidence="3">Membrane</location>
    </subcellularLocation>
</comment>
<comment type="cofactor">
    <cofactor evidence="1">
        <name>[4Fe-4S] cluster</name>
        <dbReference type="ChEBI" id="CHEBI:49883"/>
    </cofactor>
</comment>
<dbReference type="Gene3D" id="2.20.25.90">
    <property type="entry name" value="ADC-like domains"/>
    <property type="match status" value="1"/>
</dbReference>
<dbReference type="PANTHER" id="PTHR43105">
    <property type="entry name" value="RESPIRATORY NITRATE REDUCTASE"/>
    <property type="match status" value="1"/>
</dbReference>
<dbReference type="AlphaFoldDB" id="A0A8J6MZU2"/>
<dbReference type="GO" id="GO:0016020">
    <property type="term" value="C:membrane"/>
    <property type="evidence" value="ECO:0007669"/>
    <property type="project" value="UniProtKB-SubCell"/>
</dbReference>
<gene>
    <name evidence="21" type="ORF">H8E19_06090</name>
</gene>
<evidence type="ECO:0000256" key="4">
    <source>
        <dbReference type="ARBA" id="ARBA00005404"/>
    </source>
</evidence>
<dbReference type="InterPro" id="IPR019574">
    <property type="entry name" value="NADH_UbQ_OxRdtase_Gsu_4Fe4S-bd"/>
</dbReference>
<evidence type="ECO:0000313" key="22">
    <source>
        <dbReference type="Proteomes" id="UP000650524"/>
    </source>
</evidence>
<dbReference type="InterPro" id="IPR017896">
    <property type="entry name" value="4Fe4S_Fe-S-bd"/>
</dbReference>
<dbReference type="Proteomes" id="UP000650524">
    <property type="component" value="Unassembled WGS sequence"/>
</dbReference>
<dbReference type="PROSITE" id="PS51379">
    <property type="entry name" value="4FE4S_FER_2"/>
    <property type="match status" value="1"/>
</dbReference>
<dbReference type="Gene3D" id="3.30.70.20">
    <property type="match status" value="1"/>
</dbReference>
<evidence type="ECO:0000256" key="7">
    <source>
        <dbReference type="ARBA" id="ARBA00022719"/>
    </source>
</evidence>
<evidence type="ECO:0000256" key="11">
    <source>
        <dbReference type="ARBA" id="ARBA00023004"/>
    </source>
</evidence>
<dbReference type="Pfam" id="PF00384">
    <property type="entry name" value="Molybdopterin"/>
    <property type="match status" value="1"/>
</dbReference>
<keyword evidence="6" id="KW-0001">2Fe-2S</keyword>
<dbReference type="GO" id="GO:0046872">
    <property type="term" value="F:metal ion binding"/>
    <property type="evidence" value="ECO:0007669"/>
    <property type="project" value="UniProtKB-KW"/>
</dbReference>
<dbReference type="GO" id="GO:0043546">
    <property type="term" value="F:molybdopterin cofactor binding"/>
    <property type="evidence" value="ECO:0007669"/>
    <property type="project" value="InterPro"/>
</dbReference>
<keyword evidence="15" id="KW-0472">Membrane</keyword>
<evidence type="ECO:0000256" key="9">
    <source>
        <dbReference type="ARBA" id="ARBA00022737"/>
    </source>
</evidence>
<dbReference type="PIRSF" id="PIRSF036643">
    <property type="entry name" value="FDH_alpha"/>
    <property type="match status" value="1"/>
</dbReference>
<dbReference type="SMART" id="SM00926">
    <property type="entry name" value="Molybdop_Fe4S4"/>
    <property type="match status" value="1"/>
</dbReference>
<dbReference type="FunFam" id="3.30.70.20:FF:000035">
    <property type="entry name" value="Iron hydrogenase 1"/>
    <property type="match status" value="1"/>
</dbReference>
<dbReference type="GO" id="GO:0003954">
    <property type="term" value="F:NADH dehydrogenase activity"/>
    <property type="evidence" value="ECO:0007669"/>
    <property type="project" value="TreeGrafter"/>
</dbReference>
<dbReference type="PANTHER" id="PTHR43105:SF10">
    <property type="entry name" value="NADH-QUINONE OXIDOREDUCTASE SUBUNIT G"/>
    <property type="match status" value="1"/>
</dbReference>
<dbReference type="PROSITE" id="PS51085">
    <property type="entry name" value="2FE2S_FER_2"/>
    <property type="match status" value="1"/>
</dbReference>
<dbReference type="Gene3D" id="3.40.50.740">
    <property type="match status" value="1"/>
</dbReference>
<dbReference type="PROSITE" id="PS51669">
    <property type="entry name" value="4FE4S_MOW_BIS_MGD"/>
    <property type="match status" value="1"/>
</dbReference>
<evidence type="ECO:0000259" key="18">
    <source>
        <dbReference type="PROSITE" id="PS51379"/>
    </source>
</evidence>
<keyword evidence="8" id="KW-0479">Metal-binding</keyword>
<reference evidence="21 22" key="1">
    <citation type="submission" date="2020-08" db="EMBL/GenBank/DDBJ databases">
        <title>Bridging the membrane lipid divide: bacteria of the FCB group superphylum have the potential to synthesize archaeal ether lipids.</title>
        <authorList>
            <person name="Villanueva L."/>
            <person name="Von Meijenfeldt F.A.B."/>
            <person name="Westbye A.B."/>
            <person name="Yadav S."/>
            <person name="Hopmans E.C."/>
            <person name="Dutilh B.E."/>
            <person name="Sinninghe Damste J.S."/>
        </authorList>
    </citation>
    <scope>NUCLEOTIDE SEQUENCE [LARGE SCALE GENOMIC DNA]</scope>
    <source>
        <strain evidence="21">NIOZ-UU27</strain>
    </source>
</reference>
<dbReference type="InterPro" id="IPR006655">
    <property type="entry name" value="Mopterin_OxRdtase_prok_CS"/>
</dbReference>
<evidence type="ECO:0000259" key="20">
    <source>
        <dbReference type="PROSITE" id="PS51839"/>
    </source>
</evidence>
<dbReference type="PROSITE" id="PS51839">
    <property type="entry name" value="4FE4S_HC3"/>
    <property type="match status" value="1"/>
</dbReference>
<evidence type="ECO:0000256" key="2">
    <source>
        <dbReference type="ARBA" id="ARBA00002378"/>
    </source>
</evidence>
<dbReference type="InterPro" id="IPR009010">
    <property type="entry name" value="Asp_de-COase-like_dom_sf"/>
</dbReference>
<comment type="function">
    <text evidence="2">NDH-1 shuttles electrons from NADH, via FMN and iron-sulfur (Fe-S) centers, to quinones in the respiratory chain. The immediate electron acceptor for the enzyme in this species is believed to be ubiquinone. Couples the redox reaction to proton translocation (for every two electrons transferred, four hydrogen ions are translocated across the cytoplasmic membrane), and thus conserves the redox energy in a proton gradient.</text>
</comment>
<comment type="similarity">
    <text evidence="4">Belongs to the complex I 75 kDa subunit family.</text>
</comment>
<keyword evidence="7" id="KW-0874">Quinone</keyword>
<dbReference type="InterPro" id="IPR006656">
    <property type="entry name" value="Mopterin_OxRdtase"/>
</dbReference>
<evidence type="ECO:0000256" key="16">
    <source>
        <dbReference type="ARBA" id="ARBA00034078"/>
    </source>
</evidence>
<keyword evidence="9" id="KW-0677">Repeat</keyword>
<dbReference type="GO" id="GO:0051537">
    <property type="term" value="F:2 iron, 2 sulfur cluster binding"/>
    <property type="evidence" value="ECO:0007669"/>
    <property type="project" value="UniProtKB-KW"/>
</dbReference>
<keyword evidence="10" id="KW-1278">Translocase</keyword>
<dbReference type="Gene3D" id="2.40.40.20">
    <property type="match status" value="1"/>
</dbReference>
<dbReference type="Pfam" id="PF10588">
    <property type="entry name" value="NADH-G_4Fe-4S_3"/>
    <property type="match status" value="1"/>
</dbReference>
<keyword evidence="5" id="KW-0004">4Fe-4S</keyword>
<dbReference type="Gene3D" id="3.40.228.10">
    <property type="entry name" value="Dimethylsulfoxide Reductase, domain 2"/>
    <property type="match status" value="1"/>
</dbReference>
<dbReference type="Gene3D" id="3.10.20.740">
    <property type="match status" value="1"/>
</dbReference>
<dbReference type="InterPro" id="IPR017900">
    <property type="entry name" value="4Fe4S_Fe_S_CS"/>
</dbReference>
<evidence type="ECO:0000259" key="19">
    <source>
        <dbReference type="PROSITE" id="PS51669"/>
    </source>
</evidence>
<protein>
    <submittedName>
        <fullName evidence="21">Molybdopterin-dependent oxidoreductase</fullName>
    </submittedName>
</protein>
<keyword evidence="11" id="KW-0408">Iron</keyword>
<feature type="domain" description="4Fe-4S ferredoxin-type" evidence="18">
    <location>
        <begin position="182"/>
        <end position="211"/>
    </location>
</feature>
<dbReference type="PROSITE" id="PS00551">
    <property type="entry name" value="MOLYBDOPTERIN_PROK_1"/>
    <property type="match status" value="1"/>
</dbReference>
<dbReference type="InterPro" id="IPR050123">
    <property type="entry name" value="Prok_molybdopt-oxidoreductase"/>
</dbReference>